<gene>
    <name evidence="1" type="ORF">DSM104443_02968</name>
</gene>
<evidence type="ECO:0000313" key="1">
    <source>
        <dbReference type="EMBL" id="QJR11885.1"/>
    </source>
</evidence>
<reference evidence="1 2" key="1">
    <citation type="submission" date="2020-04" db="EMBL/GenBank/DDBJ databases">
        <title>Usitatibacter rugosus gen. nov., sp. nov. and Usitatibacter palustris sp. nov., novel members of Usitatibacteraceae fam. nov. within the order Nitrosomonadales isolated from soil.</title>
        <authorList>
            <person name="Huber K.J."/>
            <person name="Neumann-Schaal M."/>
            <person name="Geppert A."/>
            <person name="Luckner M."/>
            <person name="Wanner G."/>
            <person name="Overmann J."/>
        </authorList>
    </citation>
    <scope>NUCLEOTIDE SEQUENCE [LARGE SCALE GENOMIC DNA]</scope>
    <source>
        <strain evidence="1 2">0125_3</strain>
    </source>
</reference>
<dbReference type="KEGG" id="uru:DSM104443_02968"/>
<dbReference type="Proteomes" id="UP000501534">
    <property type="component" value="Chromosome"/>
</dbReference>
<protein>
    <recommendedName>
        <fullName evidence="3">Papain like protease</fullName>
    </recommendedName>
</protein>
<accession>A0A6M4GXY6</accession>
<proteinExistence type="predicted"/>
<dbReference type="CDD" id="cd02619">
    <property type="entry name" value="Peptidase_C1"/>
    <property type="match status" value="1"/>
</dbReference>
<dbReference type="SUPFAM" id="SSF54001">
    <property type="entry name" value="Cysteine proteinases"/>
    <property type="match status" value="1"/>
</dbReference>
<dbReference type="EMBL" id="CP053069">
    <property type="protein sequence ID" value="QJR11885.1"/>
    <property type="molecule type" value="Genomic_DNA"/>
</dbReference>
<dbReference type="Gene3D" id="3.90.70.10">
    <property type="entry name" value="Cysteine proteinases"/>
    <property type="match status" value="1"/>
</dbReference>
<dbReference type="InterPro" id="IPR038765">
    <property type="entry name" value="Papain-like_cys_pep_sf"/>
</dbReference>
<sequence length="614" mass="67778">MATKKETRVRNVTPDKVDLRDRPYQPSVAVVPPPAFRVKTKVAVANQGSTSACTGFGLATVVGHLLRIADRPKEAEVSPWMLYSMARRYDEFPGAEDAGSSVRGALKGWFKHGACALDLWNAIDMPSATNEPGKDWWLDAVNRPLGAYYRVDPRSITDMHVALNEAGVLYASAVCHAGWDEGVKPKTPKGWAIPLRDVKAGDGGHAFAIVGYDDRGFLVQNSWSAEWGDGGFATLTYEDWLSNAMDCWVAQLGVVTEEHRRVAKAVTPTTKKSGDAALSTNEMLRRHQLAPYVIDMERDGALSKSGAFRTSEDDVKALVTDYLETACKAWGLKAGDPLDLVIYAHGGLTGERDAESTFSRWLPELYSAHKFPVFLMWESDILSTIVNRLAHAVEMTPRPTGGPAEVFTRWWNERLESLLAPSGCALWDEMKRNAAAITEGPESGGRLLFKHLRDSPVAARYQLRLHLVGHSAGAIAHALLIDRMAALEWDFQTVTFLAPALRVDRFRERVLPWLEAKRIRRFREYHLADSAEQQDSTMRALLGYGRSLLYLVSRSFEGGNDVPILGMQNHFPADVARLRSVEICCAPSEKSRSTTHGGFDNDAATLASVIAGLK</sequence>
<evidence type="ECO:0000313" key="2">
    <source>
        <dbReference type="Proteomes" id="UP000501534"/>
    </source>
</evidence>
<organism evidence="1 2">
    <name type="scientific">Usitatibacter rugosus</name>
    <dbReference type="NCBI Taxonomy" id="2732067"/>
    <lineage>
        <taxon>Bacteria</taxon>
        <taxon>Pseudomonadati</taxon>
        <taxon>Pseudomonadota</taxon>
        <taxon>Betaproteobacteria</taxon>
        <taxon>Nitrosomonadales</taxon>
        <taxon>Usitatibacteraceae</taxon>
        <taxon>Usitatibacter</taxon>
    </lineage>
</organism>
<evidence type="ECO:0008006" key="3">
    <source>
        <dbReference type="Google" id="ProtNLM"/>
    </source>
</evidence>
<keyword evidence="2" id="KW-1185">Reference proteome</keyword>
<dbReference type="RefSeq" id="WP_171093605.1">
    <property type="nucleotide sequence ID" value="NZ_CP053069.1"/>
</dbReference>
<name>A0A6M4GXY6_9PROT</name>
<dbReference type="AlphaFoldDB" id="A0A6M4GXY6"/>